<reference evidence="5" key="1">
    <citation type="journal article" date="2013" name="Nature">
        <title>Pan genome of the phytoplankton Emiliania underpins its global distribution.</title>
        <authorList>
            <person name="Read B.A."/>
            <person name="Kegel J."/>
            <person name="Klute M.J."/>
            <person name="Kuo A."/>
            <person name="Lefebvre S.C."/>
            <person name="Maumus F."/>
            <person name="Mayer C."/>
            <person name="Miller J."/>
            <person name="Monier A."/>
            <person name="Salamov A."/>
            <person name="Young J."/>
            <person name="Aguilar M."/>
            <person name="Claverie J.M."/>
            <person name="Frickenhaus S."/>
            <person name="Gonzalez K."/>
            <person name="Herman E.K."/>
            <person name="Lin Y.C."/>
            <person name="Napier J."/>
            <person name="Ogata H."/>
            <person name="Sarno A.F."/>
            <person name="Shmutz J."/>
            <person name="Schroeder D."/>
            <person name="de Vargas C."/>
            <person name="Verret F."/>
            <person name="von Dassow P."/>
            <person name="Valentin K."/>
            <person name="Van de Peer Y."/>
            <person name="Wheeler G."/>
            <person name="Dacks J.B."/>
            <person name="Delwiche C.F."/>
            <person name="Dyhrman S.T."/>
            <person name="Glockner G."/>
            <person name="John U."/>
            <person name="Richards T."/>
            <person name="Worden A.Z."/>
            <person name="Zhang X."/>
            <person name="Grigoriev I.V."/>
            <person name="Allen A.E."/>
            <person name="Bidle K."/>
            <person name="Borodovsky M."/>
            <person name="Bowler C."/>
            <person name="Brownlee C."/>
            <person name="Cock J.M."/>
            <person name="Elias M."/>
            <person name="Gladyshev V.N."/>
            <person name="Groth M."/>
            <person name="Guda C."/>
            <person name="Hadaegh A."/>
            <person name="Iglesias-Rodriguez M.D."/>
            <person name="Jenkins J."/>
            <person name="Jones B.M."/>
            <person name="Lawson T."/>
            <person name="Leese F."/>
            <person name="Lindquist E."/>
            <person name="Lobanov A."/>
            <person name="Lomsadze A."/>
            <person name="Malik S.B."/>
            <person name="Marsh M.E."/>
            <person name="Mackinder L."/>
            <person name="Mock T."/>
            <person name="Mueller-Roeber B."/>
            <person name="Pagarete A."/>
            <person name="Parker M."/>
            <person name="Probert I."/>
            <person name="Quesneville H."/>
            <person name="Raines C."/>
            <person name="Rensing S.A."/>
            <person name="Riano-Pachon D.M."/>
            <person name="Richier S."/>
            <person name="Rokitta S."/>
            <person name="Shiraiwa Y."/>
            <person name="Soanes D.M."/>
            <person name="van der Giezen M."/>
            <person name="Wahlund T.M."/>
            <person name="Williams B."/>
            <person name="Wilson W."/>
            <person name="Wolfe G."/>
            <person name="Wurch L.L."/>
        </authorList>
    </citation>
    <scope>NUCLEOTIDE SEQUENCE</scope>
</reference>
<dbReference type="Pfam" id="PF00226">
    <property type="entry name" value="DnaJ"/>
    <property type="match status" value="1"/>
</dbReference>
<reference evidence="4" key="2">
    <citation type="submission" date="2024-10" db="UniProtKB">
        <authorList>
            <consortium name="EnsemblProtists"/>
        </authorList>
    </citation>
    <scope>IDENTIFICATION</scope>
</reference>
<feature type="compositionally biased region" description="Basic and acidic residues" evidence="2">
    <location>
        <begin position="706"/>
        <end position="727"/>
    </location>
</feature>
<dbReference type="PROSITE" id="PS50076">
    <property type="entry name" value="DNAJ_2"/>
    <property type="match status" value="1"/>
</dbReference>
<accession>A0A0D3K6L9</accession>
<dbReference type="EnsemblProtists" id="EOD31404">
    <property type="protein sequence ID" value="EOD31404"/>
    <property type="gene ID" value="EMIHUDRAFT_112883"/>
</dbReference>
<dbReference type="InterPro" id="IPR001623">
    <property type="entry name" value="DnaJ_domain"/>
</dbReference>
<dbReference type="Gene3D" id="2.30.30.140">
    <property type="match status" value="1"/>
</dbReference>
<feature type="compositionally biased region" description="Polar residues" evidence="2">
    <location>
        <begin position="728"/>
        <end position="738"/>
    </location>
</feature>
<organism evidence="4 5">
    <name type="scientific">Emiliania huxleyi (strain CCMP1516)</name>
    <dbReference type="NCBI Taxonomy" id="280463"/>
    <lineage>
        <taxon>Eukaryota</taxon>
        <taxon>Haptista</taxon>
        <taxon>Haptophyta</taxon>
        <taxon>Prymnesiophyceae</taxon>
        <taxon>Isochrysidales</taxon>
        <taxon>Noelaerhabdaceae</taxon>
        <taxon>Emiliania</taxon>
    </lineage>
</organism>
<dbReference type="SMART" id="SM00271">
    <property type="entry name" value="DnaJ"/>
    <property type="match status" value="1"/>
</dbReference>
<feature type="domain" description="J" evidence="3">
    <location>
        <begin position="24"/>
        <end position="89"/>
    </location>
</feature>
<dbReference type="InterPro" id="IPR036869">
    <property type="entry name" value="J_dom_sf"/>
</dbReference>
<dbReference type="PANTHER" id="PTHR44240">
    <property type="entry name" value="DNAJ DOMAIN (PROKARYOTIC HEAT SHOCK PROTEIN)-RELATED"/>
    <property type="match status" value="1"/>
</dbReference>
<dbReference type="HOGENOM" id="CLU_376183_0_0_1"/>
<feature type="region of interest" description="Disordered" evidence="2">
    <location>
        <begin position="329"/>
        <end position="359"/>
    </location>
</feature>
<evidence type="ECO:0000313" key="5">
    <source>
        <dbReference type="Proteomes" id="UP000013827"/>
    </source>
</evidence>
<feature type="region of interest" description="Disordered" evidence="2">
    <location>
        <begin position="706"/>
        <end position="738"/>
    </location>
</feature>
<dbReference type="GeneID" id="17276678"/>
<evidence type="ECO:0000256" key="2">
    <source>
        <dbReference type="SAM" id="MobiDB-lite"/>
    </source>
</evidence>
<dbReference type="InterPro" id="IPR052276">
    <property type="entry name" value="Diphthamide-biosynth_chaperone"/>
</dbReference>
<dbReference type="PaxDb" id="2903-EOD31404"/>
<proteinExistence type="predicted"/>
<feature type="compositionally biased region" description="Low complexity" evidence="2">
    <location>
        <begin position="495"/>
        <end position="522"/>
    </location>
</feature>
<dbReference type="Proteomes" id="UP000013827">
    <property type="component" value="Unassembled WGS sequence"/>
</dbReference>
<dbReference type="KEGG" id="ehx:EMIHUDRAFT_112883"/>
<feature type="compositionally biased region" description="Basic and acidic residues" evidence="2">
    <location>
        <begin position="419"/>
        <end position="450"/>
    </location>
</feature>
<keyword evidence="5" id="KW-1185">Reference proteome</keyword>
<keyword evidence="1" id="KW-0175">Coiled coil</keyword>
<feature type="region of interest" description="Disordered" evidence="2">
    <location>
        <begin position="419"/>
        <end position="530"/>
    </location>
</feature>
<dbReference type="SUPFAM" id="SSF46565">
    <property type="entry name" value="Chaperone J-domain"/>
    <property type="match status" value="1"/>
</dbReference>
<name>A0A0D3K6L9_EMIH1</name>
<evidence type="ECO:0000313" key="4">
    <source>
        <dbReference type="EnsemblProtists" id="EOD31404"/>
    </source>
</evidence>
<dbReference type="RefSeq" id="XP_005783833.1">
    <property type="nucleotide sequence ID" value="XM_005783776.1"/>
</dbReference>
<dbReference type="CDD" id="cd06257">
    <property type="entry name" value="DnaJ"/>
    <property type="match status" value="1"/>
</dbReference>
<protein>
    <recommendedName>
        <fullName evidence="3">J domain-containing protein</fullName>
    </recommendedName>
</protein>
<evidence type="ECO:0000259" key="3">
    <source>
        <dbReference type="PROSITE" id="PS50076"/>
    </source>
</evidence>
<evidence type="ECO:0000256" key="1">
    <source>
        <dbReference type="SAM" id="Coils"/>
    </source>
</evidence>
<dbReference type="Gene3D" id="1.10.287.110">
    <property type="entry name" value="DnaJ domain"/>
    <property type="match status" value="1"/>
</dbReference>
<dbReference type="PANTHER" id="PTHR44240:SF10">
    <property type="entry name" value="J DOMAIN-CONTAINING PROTEIN"/>
    <property type="match status" value="1"/>
</dbReference>
<sequence>MLARNATSTVDEAPFDPDSLTVEQAYRALGLQQSARRAQIRRAYLKLALKRHPDRRGASEGGDAFRRLKAAYDRLLAHCQLEEELEELGVELEASERELAELETRRSDRELRERAIAEARELHARRLAEAKAGHARNQEDEARLRLARQADEEQWLAGASLSFQQFWNARGLYPSGYELHVHRAFTVRDYMAKFGPPPAVELRWRDRTQLCEFSPESRPNPWGWATVPVWKSADKKSVVIEPRPGPWNEVCWVLMEQKYSPIRGEWVVLFYWLRGSPFPFNTSEAAGKEYTWASWADTPAGRAIGLASWPVTASTLHWKQQRAVEERAARAAERAARDEERALEAEKQKAKPEEERREARRRELLEKKERVKREREEAQKEQKMAEARQLEYQDAEWRAWLQALAKERSERLGKLKGEKERQLEERLEEQRSKAEDLKKSKQERAAKEQQRSLVAAQRQRERRGREAAPPPQRAPRREEAPPDAAGGGTSGAVKVEAAAPAEVAPTEAAPAEAATGEAAGPSGLEGGGQGEAAPAVKLEVSAPPPPPPPPPPAAAVLDKGTRLEVFWEEDGQWYPGQMATGRKSQWGRFLVHYDDGQRKWERLDEMTWRPLADGECAVKPESDSAVAILPQHPAPVTRSMHHDVKLAEEDYVAGEIRCPGCNMGVKMADSCSVVTCRSSRHTSGYFYFCAHCRAECPDGESFCRDCPHRNDRETRSRRDKRRREELTKNSAENPFTLE</sequence>
<feature type="coiled-coil region" evidence="1">
    <location>
        <begin position="85"/>
        <end position="112"/>
    </location>
</feature>
<dbReference type="AlphaFoldDB" id="A0A0D3K6L9"/>